<dbReference type="RefSeq" id="WP_219319202.1">
    <property type="nucleotide sequence ID" value="NZ_JAHWYN010000035.1"/>
</dbReference>
<keyword evidence="3" id="KW-1185">Reference proteome</keyword>
<feature type="coiled-coil region" evidence="1">
    <location>
        <begin position="174"/>
        <end position="201"/>
    </location>
</feature>
<evidence type="ECO:0000313" key="3">
    <source>
        <dbReference type="Proteomes" id="UP000812031"/>
    </source>
</evidence>
<evidence type="ECO:0000256" key="1">
    <source>
        <dbReference type="SAM" id="Coils"/>
    </source>
</evidence>
<dbReference type="EMBL" id="JAHWYN010000035">
    <property type="protein sequence ID" value="MBW4362730.1"/>
    <property type="molecule type" value="Genomic_DNA"/>
</dbReference>
<name>A0ABS6Y1C8_9FLAO</name>
<gene>
    <name evidence="2" type="ORF">KZH69_19800</name>
</gene>
<comment type="caution">
    <text evidence="2">The sequence shown here is derived from an EMBL/GenBank/DDBJ whole genome shotgun (WGS) entry which is preliminary data.</text>
</comment>
<proteinExistence type="predicted"/>
<keyword evidence="1" id="KW-0175">Coiled coil</keyword>
<evidence type="ECO:0000313" key="2">
    <source>
        <dbReference type="EMBL" id="MBW4362730.1"/>
    </source>
</evidence>
<protein>
    <submittedName>
        <fullName evidence="2">AAA family ATPase</fullName>
    </submittedName>
</protein>
<reference evidence="2 3" key="1">
    <citation type="submission" date="2021-07" db="EMBL/GenBank/DDBJ databases">
        <title>Flavobacterium sp. nov. isolated from sediment on the Taihu Lake.</title>
        <authorList>
            <person name="Qu J.-H."/>
        </authorList>
    </citation>
    <scope>NUCLEOTIDE SEQUENCE [LARGE SCALE GENOMIC DNA]</scope>
    <source>
        <strain evidence="2 3">NAS39</strain>
    </source>
</reference>
<dbReference type="Proteomes" id="UP000812031">
    <property type="component" value="Unassembled WGS sequence"/>
</dbReference>
<accession>A0ABS6Y1C8</accession>
<organism evidence="2 3">
    <name type="scientific">Flavobacterium taihuense</name>
    <dbReference type="NCBI Taxonomy" id="2857508"/>
    <lineage>
        <taxon>Bacteria</taxon>
        <taxon>Pseudomonadati</taxon>
        <taxon>Bacteroidota</taxon>
        <taxon>Flavobacteriia</taxon>
        <taxon>Flavobacteriales</taxon>
        <taxon>Flavobacteriaceae</taxon>
        <taxon>Flavobacterium</taxon>
    </lineage>
</organism>
<sequence>MGKIKNSGFKLIGIKPHKACHSSFVKVLEPSKLYQFYNEYKFYNINGDVIKNNDVSICTYTKETTVPDDLYNIDNLDINISAVVGKNGSGKSTVIELLLYCVYVLGTTLKNDNGEKILKPYHIQLLKNIEFNDKKIKDFTSKKMDFGDLKNLFLKSEKKEDGSNQIFEKKLHDFLASESEIKDLQKKKESWEIEIKNAEMEHDFIIGNLKCSIFFELDNLMWELNTSSHHCINIPNKDVDLNKENKQKVRNNKISYLLDQNNSELLSRLFYTIMLNYSHHSLNSDHLGYWITTLFHKNDGYKTPAVINPMRDEGNFDINKENSLAKSRLLINLLIQAFHLKNNKEKIKLTDKQFIHKIRFTLDDSKEIDDYVSLGSKSSSIQSENFIISGGIDHVNLIQELLPLYFEGFDEVLVQDKNLPYSIEVINYLIGKVRRILKNYPEYHSSKMHDNIIGYFRDVLPVLKEDGSHVTFKINRGMFFLKKLLNKESVERWKVDNKYVDFDLDELLEWMEINNVDDLHLISQRVPPSIFNIDFILDGEINKMSYVQEEVNQLPTLQSLSSGEQHKIHTINSIVYHLNNIFSVHNSSEKVKRIKYEYVNIIFDEIELYFHPDLQREFINDLLNNIKRLKYITQDKEQSIKGLNFLFSTHSPFILSDIPSQNILKIKYDSLRQHSVQILDNNQTFGANIHDLLANSFFFEGKTFTGEKSNEFINDLIDQINILKQLGELIPKEESDLLLMKATLIGEPFFKQKLCEMIIEQTQVTEDEKIDMIIDQKKKEIQELENLKKK</sequence>